<gene>
    <name evidence="1" type="ORF">U9M48_016365</name>
</gene>
<sequence>MQRSGVLPECLSNFQRMKKGISFNGIETFTFGSKNNKLRIFPPNSYKFRPKDHIILDEVQECILDNFGTNIIIKEKKKQDATNEKSMNILKEGKMPGLYISFEEVVAQKKDGKLDGGISWKKYGDIDEAMNQARKIL</sequence>
<evidence type="ECO:0000313" key="1">
    <source>
        <dbReference type="EMBL" id="WVZ67260.1"/>
    </source>
</evidence>
<proteinExistence type="predicted"/>
<dbReference type="EMBL" id="CP144748">
    <property type="protein sequence ID" value="WVZ67260.1"/>
    <property type="molecule type" value="Genomic_DNA"/>
</dbReference>
<keyword evidence="2" id="KW-1185">Reference proteome</keyword>
<accession>A0AAQ3T6F0</accession>
<dbReference type="Proteomes" id="UP001341281">
    <property type="component" value="Chromosome 04"/>
</dbReference>
<organism evidence="1 2">
    <name type="scientific">Paspalum notatum var. saurae</name>
    <dbReference type="NCBI Taxonomy" id="547442"/>
    <lineage>
        <taxon>Eukaryota</taxon>
        <taxon>Viridiplantae</taxon>
        <taxon>Streptophyta</taxon>
        <taxon>Embryophyta</taxon>
        <taxon>Tracheophyta</taxon>
        <taxon>Spermatophyta</taxon>
        <taxon>Magnoliopsida</taxon>
        <taxon>Liliopsida</taxon>
        <taxon>Poales</taxon>
        <taxon>Poaceae</taxon>
        <taxon>PACMAD clade</taxon>
        <taxon>Panicoideae</taxon>
        <taxon>Andropogonodae</taxon>
        <taxon>Paspaleae</taxon>
        <taxon>Paspalinae</taxon>
        <taxon>Paspalum</taxon>
    </lineage>
</organism>
<protein>
    <submittedName>
        <fullName evidence="1">Uncharacterized protein</fullName>
    </submittedName>
</protein>
<evidence type="ECO:0000313" key="2">
    <source>
        <dbReference type="Proteomes" id="UP001341281"/>
    </source>
</evidence>
<reference evidence="1 2" key="1">
    <citation type="submission" date="2024-02" db="EMBL/GenBank/DDBJ databases">
        <title>High-quality chromosome-scale genome assembly of Pensacola bahiagrass (Paspalum notatum Flugge var. saurae).</title>
        <authorList>
            <person name="Vega J.M."/>
            <person name="Podio M."/>
            <person name="Orjuela J."/>
            <person name="Siena L.A."/>
            <person name="Pessino S.C."/>
            <person name="Combes M.C."/>
            <person name="Mariac C."/>
            <person name="Albertini E."/>
            <person name="Pupilli F."/>
            <person name="Ortiz J.P.A."/>
            <person name="Leblanc O."/>
        </authorList>
    </citation>
    <scope>NUCLEOTIDE SEQUENCE [LARGE SCALE GENOMIC DNA]</scope>
    <source>
        <strain evidence="1">R1</strain>
        <tissue evidence="1">Leaf</tissue>
    </source>
</reference>
<dbReference type="AlphaFoldDB" id="A0AAQ3T6F0"/>
<name>A0AAQ3T6F0_PASNO</name>